<dbReference type="Pfam" id="PF11195">
    <property type="entry name" value="Tad2-like"/>
    <property type="match status" value="1"/>
</dbReference>
<comment type="caution">
    <text evidence="2">The sequence shown here is derived from an EMBL/GenBank/DDBJ whole genome shotgun (WGS) entry which is preliminary data.</text>
</comment>
<dbReference type="EMBL" id="RBID01000011">
    <property type="protein sequence ID" value="RKQ61229.1"/>
    <property type="molecule type" value="Genomic_DNA"/>
</dbReference>
<dbReference type="Proteomes" id="UP000279384">
    <property type="component" value="Unassembled WGS sequence"/>
</dbReference>
<evidence type="ECO:0000259" key="1">
    <source>
        <dbReference type="Pfam" id="PF11195"/>
    </source>
</evidence>
<dbReference type="RefSeq" id="WP_211329159.1">
    <property type="nucleotide sequence ID" value="NZ_RBID01000011.1"/>
</dbReference>
<accession>A0A495BIQ1</accession>
<evidence type="ECO:0000313" key="2">
    <source>
        <dbReference type="EMBL" id="RKQ61229.1"/>
    </source>
</evidence>
<sequence>MKTMQRYIGTKLIHAVPMTRQQYNDLRGWQLPADEKGDDAGFLVEYLDGGKANTLQYAGYISWSPADVFERAYRPTEGMPFGQAIEAMKAGAKVARAGWNGAGMFAYYVPAASYPAQTGVAKAFYGEGALVPYRAYMALKTAQGDVACWAPSGSDALADDWMIVE</sequence>
<protein>
    <submittedName>
        <fullName evidence="2">Uncharacterized protein DUF2829</fullName>
    </submittedName>
</protein>
<dbReference type="AlphaFoldDB" id="A0A495BIQ1"/>
<gene>
    <name evidence="2" type="ORF">C8E02_0996</name>
</gene>
<organism evidence="2 3">
    <name type="scientific">Vogesella indigofera</name>
    <name type="common">Pseudomonas indigofera</name>
    <dbReference type="NCBI Taxonomy" id="45465"/>
    <lineage>
        <taxon>Bacteria</taxon>
        <taxon>Pseudomonadati</taxon>
        <taxon>Pseudomonadota</taxon>
        <taxon>Betaproteobacteria</taxon>
        <taxon>Neisseriales</taxon>
        <taxon>Chromobacteriaceae</taxon>
        <taxon>Vogesella</taxon>
    </lineage>
</organism>
<dbReference type="InterPro" id="IPR021361">
    <property type="entry name" value="Tad2-like_dom"/>
</dbReference>
<feature type="domain" description="Thoeris anti-defense 2-like" evidence="1">
    <location>
        <begin position="79"/>
        <end position="164"/>
    </location>
</feature>
<proteinExistence type="predicted"/>
<evidence type="ECO:0000313" key="3">
    <source>
        <dbReference type="Proteomes" id="UP000279384"/>
    </source>
</evidence>
<reference evidence="2 3" key="1">
    <citation type="submission" date="2018-10" db="EMBL/GenBank/DDBJ databases">
        <title>Genomic Encyclopedia of Type Strains, Phase IV (KMG-IV): sequencing the most valuable type-strain genomes for metagenomic binning, comparative biology and taxonomic classification.</title>
        <authorList>
            <person name="Goeker M."/>
        </authorList>
    </citation>
    <scope>NUCLEOTIDE SEQUENCE [LARGE SCALE GENOMIC DNA]</scope>
    <source>
        <strain evidence="2 3">DSM 3303</strain>
    </source>
</reference>
<name>A0A495BIQ1_VOGIN</name>